<accession>A0A2G9TEP4</accession>
<keyword evidence="3" id="KW-1185">Reference proteome</keyword>
<gene>
    <name evidence="2" type="ORF">TELCIR_22167</name>
</gene>
<reference evidence="2 3" key="1">
    <citation type="submission" date="2015-09" db="EMBL/GenBank/DDBJ databases">
        <title>Draft genome of the parasitic nematode Teladorsagia circumcincta isolate WARC Sus (inbred).</title>
        <authorList>
            <person name="Mitreva M."/>
        </authorList>
    </citation>
    <scope>NUCLEOTIDE SEQUENCE [LARGE SCALE GENOMIC DNA]</scope>
    <source>
        <strain evidence="2 3">S</strain>
    </source>
</reference>
<sequence>MDLEGPPGARRIILPSSFPGSPRAMMQSYQDAMAIVSKYGKPDLFVTFTSNPAWKEITEQLSLGQTPSDRPDIVARVFHIKLQELFTDLLRRHIFGKVIAYISVMEWQKRGLPHCHILLTMAGEDKPRTAAEVDSIVQAVIPDPLTEPRLHRIVTTCMMHRPCGVERPHAPCMVDGRCSKKFPKQFRDTTNVEVDGYPEYRRPNDGRTVTSGEAILDNRSVVPYNRYLALRYNAHLNVEICGMIHAVKYMYKYVYKGPDRAALHMTRTAGNGGETVDEIDAFVNARYVCAPESAHRLFGFDLQTKSDTVCRLEVHLPGQEIVIFQRGQEEEAQRQAAERDSTLTAYFKLNAEHEAMYGAGNAPQGVIDARTLLYVQVPEHFTFNKETRKWNPRLRQRREI</sequence>
<proteinExistence type="predicted"/>
<name>A0A2G9TEP4_TELCI</name>
<dbReference type="Pfam" id="PF14214">
    <property type="entry name" value="Helitron_like_N"/>
    <property type="match status" value="1"/>
</dbReference>
<dbReference type="AlphaFoldDB" id="A0A2G9TEP4"/>
<dbReference type="Proteomes" id="UP000230423">
    <property type="component" value="Unassembled WGS sequence"/>
</dbReference>
<dbReference type="EMBL" id="KZ376781">
    <property type="protein sequence ID" value="PIO56434.1"/>
    <property type="molecule type" value="Genomic_DNA"/>
</dbReference>
<dbReference type="OrthoDB" id="10055660at2759"/>
<evidence type="ECO:0000313" key="2">
    <source>
        <dbReference type="EMBL" id="PIO56434.1"/>
    </source>
</evidence>
<dbReference type="PANTHER" id="PTHR10492">
    <property type="match status" value="1"/>
</dbReference>
<dbReference type="InterPro" id="IPR025476">
    <property type="entry name" value="Helitron_helicase-like"/>
</dbReference>
<evidence type="ECO:0000313" key="3">
    <source>
        <dbReference type="Proteomes" id="UP000230423"/>
    </source>
</evidence>
<organism evidence="2 3">
    <name type="scientific">Teladorsagia circumcincta</name>
    <name type="common">Brown stomach worm</name>
    <name type="synonym">Ostertagia circumcincta</name>
    <dbReference type="NCBI Taxonomy" id="45464"/>
    <lineage>
        <taxon>Eukaryota</taxon>
        <taxon>Metazoa</taxon>
        <taxon>Ecdysozoa</taxon>
        <taxon>Nematoda</taxon>
        <taxon>Chromadorea</taxon>
        <taxon>Rhabditida</taxon>
        <taxon>Rhabditina</taxon>
        <taxon>Rhabditomorpha</taxon>
        <taxon>Strongyloidea</taxon>
        <taxon>Trichostrongylidae</taxon>
        <taxon>Teladorsagia</taxon>
    </lineage>
</organism>
<feature type="domain" description="Helitron helicase-like" evidence="1">
    <location>
        <begin position="10"/>
        <end position="119"/>
    </location>
</feature>
<evidence type="ECO:0000259" key="1">
    <source>
        <dbReference type="Pfam" id="PF14214"/>
    </source>
</evidence>
<protein>
    <recommendedName>
        <fullName evidence="1">Helitron helicase-like domain-containing protein</fullName>
    </recommendedName>
</protein>
<dbReference type="PANTHER" id="PTHR10492:SF57">
    <property type="entry name" value="ATP-DEPENDENT DNA HELICASE"/>
    <property type="match status" value="1"/>
</dbReference>
<feature type="non-terminal residue" evidence="2">
    <location>
        <position position="400"/>
    </location>
</feature>